<evidence type="ECO:0000259" key="3">
    <source>
        <dbReference type="Pfam" id="PF26514"/>
    </source>
</evidence>
<dbReference type="RefSeq" id="WP_069643281.1">
    <property type="nucleotide sequence ID" value="NZ_MIJE01000030.1"/>
</dbReference>
<organism evidence="4 5">
    <name type="scientific">Desulfuribacillus alkaliarsenatis</name>
    <dbReference type="NCBI Taxonomy" id="766136"/>
    <lineage>
        <taxon>Bacteria</taxon>
        <taxon>Bacillati</taxon>
        <taxon>Bacillota</taxon>
        <taxon>Desulfuribacillia</taxon>
        <taxon>Desulfuribacillales</taxon>
        <taxon>Desulfuribacillaceae</taxon>
        <taxon>Desulfuribacillus</taxon>
    </lineage>
</organism>
<keyword evidence="1" id="KW-0472">Membrane</keyword>
<name>A0A1E5G1B6_9FIRM</name>
<feature type="signal peptide" evidence="2">
    <location>
        <begin position="1"/>
        <end position="28"/>
    </location>
</feature>
<dbReference type="STRING" id="766136.BHF68_06380"/>
<comment type="caution">
    <text evidence="4">The sequence shown here is derived from an EMBL/GenBank/DDBJ whole genome shotgun (WGS) entry which is preliminary data.</text>
</comment>
<evidence type="ECO:0000256" key="2">
    <source>
        <dbReference type="SAM" id="SignalP"/>
    </source>
</evidence>
<feature type="domain" description="DUF8173" evidence="3">
    <location>
        <begin position="229"/>
        <end position="375"/>
    </location>
</feature>
<keyword evidence="1" id="KW-0812">Transmembrane</keyword>
<keyword evidence="1" id="KW-1133">Transmembrane helix</keyword>
<dbReference type="Pfam" id="PF26514">
    <property type="entry name" value="DUF8173"/>
    <property type="match status" value="1"/>
</dbReference>
<feature type="transmembrane region" description="Helical" evidence="1">
    <location>
        <begin position="235"/>
        <end position="255"/>
    </location>
</feature>
<feature type="transmembrane region" description="Helical" evidence="1">
    <location>
        <begin position="340"/>
        <end position="357"/>
    </location>
</feature>
<sequence>MKNIKIKRSTILLVVLAVLLVTATATFAFSDIPDYFRAHTDVDLERAEYIKGPVFYAGNQVRLAGTIDGTAFLAGTRVVIDGTVDGSLFVAGQEVVINGVVTGNLYAAGQEVRINGQVIGDVIGAGRRVHTSESGVLERDMLVAAETIFSSGTINRQMLGAGVNVVINGAVGDDVKLAVEQLEIRNSASISGNLYYTSPYEAQVGQQSEIAGDVTWRHVDERVIERRDTSVFEQLFKIGASIVAALIVWYVIYVLSPNFWRGASEPLRKTPFKTLGIGLLLLIATPIIAVIAITTVVGIPVGLITLAVYGTSLYFTKIILAAAIGYLLADKLGWTEKHGGIWLVLLGLVVILILTSIPYIKIITYIVMVLGGLGSLLMYLLNKDNKDEPTDDELADY</sequence>
<reference evidence="4 5" key="1">
    <citation type="submission" date="2016-09" db="EMBL/GenBank/DDBJ databases">
        <title>Draft genome sequence for the type strain of Desulfuribacillus alkaliarsenatis AHT28, an obligately anaerobic, sulfidogenic bacterium isolated from Russian soda lake sediments.</title>
        <authorList>
            <person name="Abin C.A."/>
            <person name="Hollibaugh J.T."/>
        </authorList>
    </citation>
    <scope>NUCLEOTIDE SEQUENCE [LARGE SCALE GENOMIC DNA]</scope>
    <source>
        <strain evidence="4 5">AHT28</strain>
    </source>
</reference>
<dbReference type="OrthoDB" id="2155342at2"/>
<dbReference type="InterPro" id="IPR058486">
    <property type="entry name" value="DUF8173"/>
</dbReference>
<gene>
    <name evidence="4" type="ORF">BHF68_06380</name>
</gene>
<keyword evidence="2" id="KW-0732">Signal</keyword>
<keyword evidence="5" id="KW-1185">Reference proteome</keyword>
<evidence type="ECO:0000256" key="1">
    <source>
        <dbReference type="SAM" id="Phobius"/>
    </source>
</evidence>
<feature type="chain" id="PRO_5039010283" description="DUF8173 domain-containing protein" evidence="2">
    <location>
        <begin position="29"/>
        <end position="397"/>
    </location>
</feature>
<protein>
    <recommendedName>
        <fullName evidence="3">DUF8173 domain-containing protein</fullName>
    </recommendedName>
</protein>
<proteinExistence type="predicted"/>
<feature type="transmembrane region" description="Helical" evidence="1">
    <location>
        <begin position="306"/>
        <end position="328"/>
    </location>
</feature>
<feature type="transmembrane region" description="Helical" evidence="1">
    <location>
        <begin position="363"/>
        <end position="381"/>
    </location>
</feature>
<evidence type="ECO:0000313" key="4">
    <source>
        <dbReference type="EMBL" id="OEF96698.1"/>
    </source>
</evidence>
<evidence type="ECO:0000313" key="5">
    <source>
        <dbReference type="Proteomes" id="UP000094296"/>
    </source>
</evidence>
<dbReference type="AlphaFoldDB" id="A0A1E5G1B6"/>
<feature type="transmembrane region" description="Helical" evidence="1">
    <location>
        <begin position="275"/>
        <end position="300"/>
    </location>
</feature>
<dbReference type="EMBL" id="MIJE01000030">
    <property type="protein sequence ID" value="OEF96698.1"/>
    <property type="molecule type" value="Genomic_DNA"/>
</dbReference>
<dbReference type="Proteomes" id="UP000094296">
    <property type="component" value="Unassembled WGS sequence"/>
</dbReference>
<accession>A0A1E5G1B6</accession>